<name>A0AAE0BCK8_9CHLO</name>
<dbReference type="AlphaFoldDB" id="A0AAE0BCK8"/>
<evidence type="ECO:0000256" key="1">
    <source>
        <dbReference type="ARBA" id="ARBA00004430"/>
    </source>
</evidence>
<dbReference type="InterPro" id="IPR032675">
    <property type="entry name" value="LRR_dom_sf"/>
</dbReference>
<organism evidence="2 3">
    <name type="scientific">Cymbomonas tetramitiformis</name>
    <dbReference type="NCBI Taxonomy" id="36881"/>
    <lineage>
        <taxon>Eukaryota</taxon>
        <taxon>Viridiplantae</taxon>
        <taxon>Chlorophyta</taxon>
        <taxon>Pyramimonadophyceae</taxon>
        <taxon>Pyramimonadales</taxon>
        <taxon>Pyramimonadaceae</taxon>
        <taxon>Cymbomonas</taxon>
    </lineage>
</organism>
<dbReference type="EMBL" id="LGRX02035779">
    <property type="protein sequence ID" value="KAK3233209.1"/>
    <property type="molecule type" value="Genomic_DNA"/>
</dbReference>
<dbReference type="Proteomes" id="UP001190700">
    <property type="component" value="Unassembled WGS sequence"/>
</dbReference>
<keyword evidence="3" id="KW-1185">Reference proteome</keyword>
<protein>
    <submittedName>
        <fullName evidence="2">Uncharacterized protein</fullName>
    </submittedName>
</protein>
<gene>
    <name evidence="2" type="ORF">CYMTET_56477</name>
</gene>
<comment type="subcellular location">
    <subcellularLocation>
        <location evidence="1">Cytoplasm</location>
        <location evidence="1">Cytoskeleton</location>
        <location evidence="1">Cilium axoneme</location>
    </subcellularLocation>
</comment>
<dbReference type="SUPFAM" id="SSF52047">
    <property type="entry name" value="RNI-like"/>
    <property type="match status" value="1"/>
</dbReference>
<accession>A0AAE0BCK8</accession>
<sequence>MWGGMRVRDACNDVAYSGAETVAAALQDVNCKLHALYLRVNRIGAAGPVTVAAALQNANCKLHTLDLSSGRSGCDWRQTNADGSALDVAETESCGVGCERAADGGRWYM</sequence>
<proteinExistence type="predicted"/>
<reference evidence="2 3" key="1">
    <citation type="journal article" date="2015" name="Genome Biol. Evol.">
        <title>Comparative Genomics of a Bacterivorous Green Alga Reveals Evolutionary Causalities and Consequences of Phago-Mixotrophic Mode of Nutrition.</title>
        <authorList>
            <person name="Burns J.A."/>
            <person name="Paasch A."/>
            <person name="Narechania A."/>
            <person name="Kim E."/>
        </authorList>
    </citation>
    <scope>NUCLEOTIDE SEQUENCE [LARGE SCALE GENOMIC DNA]</scope>
    <source>
        <strain evidence="2 3">PLY_AMNH</strain>
    </source>
</reference>
<evidence type="ECO:0000313" key="2">
    <source>
        <dbReference type="EMBL" id="KAK3233209.1"/>
    </source>
</evidence>
<dbReference type="GO" id="GO:0005930">
    <property type="term" value="C:axoneme"/>
    <property type="evidence" value="ECO:0007669"/>
    <property type="project" value="UniProtKB-SubCell"/>
</dbReference>
<evidence type="ECO:0000313" key="3">
    <source>
        <dbReference type="Proteomes" id="UP001190700"/>
    </source>
</evidence>
<dbReference type="Gene3D" id="3.80.10.10">
    <property type="entry name" value="Ribonuclease Inhibitor"/>
    <property type="match status" value="1"/>
</dbReference>
<comment type="caution">
    <text evidence="2">The sequence shown here is derived from an EMBL/GenBank/DDBJ whole genome shotgun (WGS) entry which is preliminary data.</text>
</comment>